<comment type="function">
    <text evidence="6">Sequence-specific RNA-binding protein that regulates translation and mRNA stability by binding the 3'-UTR of target mRNAs. Binds the APUM-binding elements (APBEs) in the 3'-UTR mRNA sequence of CLV1, PNH, WUS and FAS2.</text>
</comment>
<feature type="region of interest" description="Disordered" evidence="8">
    <location>
        <begin position="297"/>
        <end position="333"/>
    </location>
</feature>
<feature type="compositionally biased region" description="Polar residues" evidence="8">
    <location>
        <begin position="322"/>
        <end position="332"/>
    </location>
</feature>
<sequence>MEKGMMFFCGESFSTMTAGGGVTGAWSPRVSGQPAGLDAPSLMATESAFRLIGGTGARDWSKGFGAFGSSAGALSGEDLGFVDNDTGVYGGWNKSVPNRSGSAPPSMEGSLAALGHLIDQQSGSFEASLTTLDNITDSSKSEEQLRADPAYFEYYGSKVNLNPRLPPPLISRESRRLMNRVGKAKEWRMVSQDNSSKGSIYVPRSMLSTHKEEPEDDKSPRLDSSSVEDAQIVSSASNFQSQDFMLERFQQSVASSPDSSSSNPSNSNTGDSMPVYSDINLLKSLSFDALKQSDLNSWTPKGPLKSNVNNDLSSPPLSSSSYPGSKTGTQTFEQEKAAADTKHGNVVLGSGAAVTEVDNVDSIMKNLKLSLDVHTSSPAKQRWQDNVLQQYGSFLPAQGDPIQLTTQGPHPPHVPFVDNLSHAQLKLPDIHQNLPQPSMTTPFYTPNSFGNPYYQNLHPANAFPTSIGTGGYAVSGSILPPFMAGYAPQGPLATPLDSSMTPSFSGRPSGFLPAGNLTGGTDFMQSCKVYGQFEPGMQPSIPDPNFIHFFQHPSLFQYTGGNQYNTMGPRFTVVGNLAESFDSQNTIPQAASAYPSDQRLPLPITGFPNSPTARRGGTVPNYQGISSYIGVPMTYPTSPVFQGQTLPGVLPPVRRNDSAGFLPPSRNITGSPGIQGQRARQKFDESKTCSFLEELKSNRARMVELSDITGRVVEYSADQHGSRFIQQKLENCTAEEKTSVFAEILPHASALMTDVFGNYVIQKFFEHGTREQRRDLATKLVGHVLPLSLQMYGCRVIQKALEVMELDQKIDLVHELDGHIMRCVRDQNGNHVIQKCIECVPTEHIGFVVSAFQGQVTSLSMHPYGCRVIQRILEHCGGNSQGQCIIDEILQWVCILAQDQYGNYVTQHVLERGKAHERSQIITKLAGQVVTMSQNKYASNVIEKCFQHGDIAERDLLIRRIVEQTEGNNNLLAMMKDQYANYVVQKILETCNEDQRELLLSRVKDHMQALRKYTYGKHIVSRVEQLCGDGKFHHPPAVAPRFSEAVGHTAMTNLQLSPFQELPSQVLETNRRLILHRLEGVLLFCSFRQ</sequence>
<dbReference type="EMBL" id="CM007647">
    <property type="protein sequence ID" value="ONM03077.1"/>
    <property type="molecule type" value="Genomic_DNA"/>
</dbReference>
<evidence type="ECO:0000256" key="6">
    <source>
        <dbReference type="ARBA" id="ARBA00055193"/>
    </source>
</evidence>
<dbReference type="Gene3D" id="1.25.10.10">
    <property type="entry name" value="Leucine-rich Repeat Variant"/>
    <property type="match status" value="1"/>
</dbReference>
<keyword evidence="4" id="KW-0810">Translation regulation</keyword>
<dbReference type="STRING" id="4577.A0A1D6KJF9"/>
<dbReference type="IntAct" id="A0A1D6KJF9">
    <property type="interactions" value="2"/>
</dbReference>
<dbReference type="InterPro" id="IPR016024">
    <property type="entry name" value="ARM-type_fold"/>
</dbReference>
<feature type="repeat" description="Pumilio" evidence="7">
    <location>
        <begin position="779"/>
        <end position="814"/>
    </location>
</feature>
<dbReference type="SMART" id="SM00025">
    <property type="entry name" value="Pumilio"/>
    <property type="match status" value="8"/>
</dbReference>
<dbReference type="SUPFAM" id="SSF48371">
    <property type="entry name" value="ARM repeat"/>
    <property type="match status" value="1"/>
</dbReference>
<dbReference type="ExpressionAtlas" id="A0A1D6KJF9">
    <property type="expression patterns" value="baseline and differential"/>
</dbReference>
<dbReference type="AlphaFoldDB" id="A0A1D6KJF9"/>
<feature type="repeat" description="Pumilio" evidence="7">
    <location>
        <begin position="851"/>
        <end position="887"/>
    </location>
</feature>
<feature type="repeat" description="Pumilio" evidence="7">
    <location>
        <begin position="707"/>
        <end position="742"/>
    </location>
</feature>
<dbReference type="GO" id="GO:0003729">
    <property type="term" value="F:mRNA binding"/>
    <property type="evidence" value="ECO:0007669"/>
    <property type="project" value="UniProtKB-ARBA"/>
</dbReference>
<gene>
    <name evidence="10" type="ORF">ZEAMMB73_Zm00001d031529</name>
</gene>
<accession>A0A1D6KJF9</accession>
<keyword evidence="2" id="KW-0963">Cytoplasm</keyword>
<keyword evidence="3" id="KW-0677">Repeat</keyword>
<dbReference type="GO" id="GO:0005737">
    <property type="term" value="C:cytoplasm"/>
    <property type="evidence" value="ECO:0007669"/>
    <property type="project" value="UniProtKB-SubCell"/>
</dbReference>
<keyword evidence="5" id="KW-0694">RNA-binding</keyword>
<feature type="compositionally biased region" description="Low complexity" evidence="8">
    <location>
        <begin position="255"/>
        <end position="268"/>
    </location>
</feature>
<feature type="domain" description="PUM-HD" evidence="9">
    <location>
        <begin position="687"/>
        <end position="1027"/>
    </location>
</feature>
<dbReference type="InterPro" id="IPR001313">
    <property type="entry name" value="Pumilio_RNA-bd_rpt"/>
</dbReference>
<evidence type="ECO:0000256" key="3">
    <source>
        <dbReference type="ARBA" id="ARBA00022737"/>
    </source>
</evidence>
<feature type="compositionally biased region" description="Basic and acidic residues" evidence="8">
    <location>
        <begin position="209"/>
        <end position="221"/>
    </location>
</feature>
<dbReference type="InParanoid" id="A0A1D6KJF9"/>
<dbReference type="PROSITE" id="PS50303">
    <property type="entry name" value="PUM_HD"/>
    <property type="match status" value="1"/>
</dbReference>
<feature type="repeat" description="Pumilio" evidence="7">
    <location>
        <begin position="964"/>
        <end position="1001"/>
    </location>
</feature>
<dbReference type="PROSITE" id="PS50302">
    <property type="entry name" value="PUM"/>
    <property type="match status" value="8"/>
</dbReference>
<dbReference type="SMR" id="A0A1D6KJF9"/>
<proteinExistence type="predicted"/>
<reference evidence="10" key="1">
    <citation type="submission" date="2015-12" db="EMBL/GenBank/DDBJ databases">
        <title>Update maize B73 reference genome by single molecule sequencing technologies.</title>
        <authorList>
            <consortium name="Maize Genome Sequencing Project"/>
            <person name="Ware D."/>
        </authorList>
    </citation>
    <scope>NUCLEOTIDE SEQUENCE [LARGE SCALE GENOMIC DNA]</scope>
    <source>
        <tissue evidence="10">Seedling</tissue>
    </source>
</reference>
<protein>
    <submittedName>
        <fullName evidence="10">Pumilio homolog 5</fullName>
    </submittedName>
</protein>
<dbReference type="PANTHER" id="PTHR12537:SF119">
    <property type="entry name" value="PUMILIO HOMOLOG 6, CHLOROPLASTIC"/>
    <property type="match status" value="1"/>
</dbReference>
<name>A0A1D6KJF9_MAIZE</name>
<dbReference type="InterPro" id="IPR033712">
    <property type="entry name" value="Pumilio_RNA-bd"/>
</dbReference>
<feature type="region of interest" description="Disordered" evidence="8">
    <location>
        <begin position="188"/>
        <end position="229"/>
    </location>
</feature>
<evidence type="ECO:0000256" key="5">
    <source>
        <dbReference type="ARBA" id="ARBA00022884"/>
    </source>
</evidence>
<evidence type="ECO:0000256" key="2">
    <source>
        <dbReference type="ARBA" id="ARBA00022490"/>
    </source>
</evidence>
<dbReference type="GO" id="GO:0006417">
    <property type="term" value="P:regulation of translation"/>
    <property type="evidence" value="ECO:0007669"/>
    <property type="project" value="UniProtKB-KW"/>
</dbReference>
<dbReference type="FunFam" id="1.25.10.10:FF:000004">
    <property type="entry name" value="Pumilio homolog 1 isoform 2"/>
    <property type="match status" value="1"/>
</dbReference>
<evidence type="ECO:0000313" key="10">
    <source>
        <dbReference type="EMBL" id="ONM03077.1"/>
    </source>
</evidence>
<dbReference type="CDD" id="cd07920">
    <property type="entry name" value="Pumilio"/>
    <property type="match status" value="1"/>
</dbReference>
<dbReference type="PANTHER" id="PTHR12537">
    <property type="entry name" value="RNA BINDING PROTEIN PUMILIO-RELATED"/>
    <property type="match status" value="1"/>
</dbReference>
<feature type="compositionally biased region" description="Low complexity" evidence="8">
    <location>
        <begin position="312"/>
        <end position="321"/>
    </location>
</feature>
<dbReference type="EMBL" id="CM007647">
    <property type="protein sequence ID" value="ONM03069.1"/>
    <property type="molecule type" value="Genomic_DNA"/>
</dbReference>
<dbReference type="InterPro" id="IPR033133">
    <property type="entry name" value="PUM-HD"/>
</dbReference>
<evidence type="ECO:0000256" key="8">
    <source>
        <dbReference type="SAM" id="MobiDB-lite"/>
    </source>
</evidence>
<feature type="repeat" description="Pumilio" evidence="7">
    <location>
        <begin position="815"/>
        <end position="850"/>
    </location>
</feature>
<evidence type="ECO:0000256" key="4">
    <source>
        <dbReference type="ARBA" id="ARBA00022845"/>
    </source>
</evidence>
<feature type="repeat" description="Pumilio" evidence="7">
    <location>
        <begin position="888"/>
        <end position="923"/>
    </location>
</feature>
<feature type="repeat" description="Pumilio" evidence="7">
    <location>
        <begin position="924"/>
        <end position="959"/>
    </location>
</feature>
<dbReference type="Pfam" id="PF00806">
    <property type="entry name" value="PUF"/>
    <property type="match status" value="8"/>
</dbReference>
<dbReference type="InterPro" id="IPR011989">
    <property type="entry name" value="ARM-like"/>
</dbReference>
<dbReference type="FunCoup" id="A0A1D6KJF9">
    <property type="interactions" value="240"/>
</dbReference>
<evidence type="ECO:0000256" key="1">
    <source>
        <dbReference type="ARBA" id="ARBA00004496"/>
    </source>
</evidence>
<evidence type="ECO:0000256" key="7">
    <source>
        <dbReference type="PROSITE-ProRule" id="PRU00317"/>
    </source>
</evidence>
<evidence type="ECO:0000259" key="9">
    <source>
        <dbReference type="PROSITE" id="PS50303"/>
    </source>
</evidence>
<comment type="subcellular location">
    <subcellularLocation>
        <location evidence="1">Cytoplasm</location>
    </subcellularLocation>
</comment>
<organism evidence="10">
    <name type="scientific">Zea mays</name>
    <name type="common">Maize</name>
    <dbReference type="NCBI Taxonomy" id="4577"/>
    <lineage>
        <taxon>Eukaryota</taxon>
        <taxon>Viridiplantae</taxon>
        <taxon>Streptophyta</taxon>
        <taxon>Embryophyta</taxon>
        <taxon>Tracheophyta</taxon>
        <taxon>Spermatophyta</taxon>
        <taxon>Magnoliopsida</taxon>
        <taxon>Liliopsida</taxon>
        <taxon>Poales</taxon>
        <taxon>Poaceae</taxon>
        <taxon>PACMAD clade</taxon>
        <taxon>Panicoideae</taxon>
        <taxon>Andropogonodae</taxon>
        <taxon>Andropogoneae</taxon>
        <taxon>Tripsacinae</taxon>
        <taxon>Zea</taxon>
    </lineage>
</organism>
<feature type="region of interest" description="Disordered" evidence="8">
    <location>
        <begin position="251"/>
        <end position="274"/>
    </location>
</feature>
<feature type="repeat" description="Pumilio" evidence="7">
    <location>
        <begin position="743"/>
        <end position="778"/>
    </location>
</feature>